<dbReference type="InterPro" id="IPR032093">
    <property type="entry name" value="PhoD_N"/>
</dbReference>
<dbReference type="Gene3D" id="2.60.40.380">
    <property type="entry name" value="Purple acid phosphatase-like, N-terminal"/>
    <property type="match status" value="1"/>
</dbReference>
<name>A0A4S2H4G2_9PROT</name>
<dbReference type="RefSeq" id="WP_135995004.1">
    <property type="nucleotide sequence ID" value="NZ_CP071057.1"/>
</dbReference>
<dbReference type="InterPro" id="IPR052900">
    <property type="entry name" value="Phospholipid_Metab_Enz"/>
</dbReference>
<evidence type="ECO:0000313" key="4">
    <source>
        <dbReference type="EMBL" id="TGY90506.1"/>
    </source>
</evidence>
<dbReference type="CDD" id="cd07389">
    <property type="entry name" value="MPP_PhoD"/>
    <property type="match status" value="1"/>
</dbReference>
<dbReference type="InterPro" id="IPR018946">
    <property type="entry name" value="PhoD-like_MPP"/>
</dbReference>
<evidence type="ECO:0000313" key="5">
    <source>
        <dbReference type="Proteomes" id="UP000308054"/>
    </source>
</evidence>
<feature type="domain" description="Phospholipase D N-terminal" evidence="3">
    <location>
        <begin position="42"/>
        <end position="137"/>
    </location>
</feature>
<dbReference type="InterPro" id="IPR038607">
    <property type="entry name" value="PhoD-like_sf"/>
</dbReference>
<evidence type="ECO:0000259" key="2">
    <source>
        <dbReference type="Pfam" id="PF09423"/>
    </source>
</evidence>
<dbReference type="PANTHER" id="PTHR43606">
    <property type="entry name" value="PHOSPHATASE, PUTATIVE (AFU_ORTHOLOGUE AFUA_6G08710)-RELATED"/>
    <property type="match status" value="1"/>
</dbReference>
<evidence type="ECO:0000256" key="1">
    <source>
        <dbReference type="SAM" id="MobiDB-lite"/>
    </source>
</evidence>
<accession>A0A4S2H4G2</accession>
<dbReference type="EMBL" id="SRXW01000001">
    <property type="protein sequence ID" value="TGY90506.1"/>
    <property type="molecule type" value="Genomic_DNA"/>
</dbReference>
<comment type="caution">
    <text evidence="4">The sequence shown here is derived from an EMBL/GenBank/DDBJ whole genome shotgun (WGS) entry which is preliminary data.</text>
</comment>
<dbReference type="OrthoDB" id="327733at2"/>
<reference evidence="4 5" key="1">
    <citation type="journal article" date="2017" name="Int. J. Syst. Evol. Microbiol.">
        <title>Marinicauda algicola sp. nov., isolated from a marine red alga Rhodosorus marinus.</title>
        <authorList>
            <person name="Jeong S.E."/>
            <person name="Jeon S.H."/>
            <person name="Chun B.H."/>
            <person name="Kim D.W."/>
            <person name="Jeon C.O."/>
        </authorList>
    </citation>
    <scope>NUCLEOTIDE SEQUENCE [LARGE SCALE GENOMIC DNA]</scope>
    <source>
        <strain evidence="4 5">JCM 31718</strain>
    </source>
</reference>
<dbReference type="Gene3D" id="3.60.21.70">
    <property type="entry name" value="PhoD-like phosphatase"/>
    <property type="match status" value="1"/>
</dbReference>
<proteinExistence type="predicted"/>
<dbReference type="SUPFAM" id="SSF56300">
    <property type="entry name" value="Metallo-dependent phosphatases"/>
    <property type="match status" value="1"/>
</dbReference>
<dbReference type="AlphaFoldDB" id="A0A4S2H4G2"/>
<dbReference type="Pfam" id="PF16655">
    <property type="entry name" value="PhoD_N"/>
    <property type="match status" value="1"/>
</dbReference>
<feature type="region of interest" description="Disordered" evidence="1">
    <location>
        <begin position="552"/>
        <end position="571"/>
    </location>
</feature>
<keyword evidence="5" id="KW-1185">Reference proteome</keyword>
<evidence type="ECO:0000259" key="3">
    <source>
        <dbReference type="Pfam" id="PF16655"/>
    </source>
</evidence>
<dbReference type="Proteomes" id="UP000308054">
    <property type="component" value="Unassembled WGS sequence"/>
</dbReference>
<dbReference type="PANTHER" id="PTHR43606:SF2">
    <property type="entry name" value="ALKALINE PHOSPHATASE FAMILY PROTEIN (AFU_ORTHOLOGUE AFUA_5G03860)"/>
    <property type="match status" value="1"/>
</dbReference>
<dbReference type="Pfam" id="PF09423">
    <property type="entry name" value="PhoD"/>
    <property type="match status" value="1"/>
</dbReference>
<feature type="domain" description="PhoD-like phosphatase metallophosphatase" evidence="2">
    <location>
        <begin position="149"/>
        <end position="535"/>
    </location>
</feature>
<protein>
    <submittedName>
        <fullName evidence="4">Alkaline phosphatase</fullName>
    </submittedName>
</protein>
<sequence length="571" mass="62633">MSFDSLTRRGALMGAGGLALASCTKAEVRHEPLPVPPGPFKHGVASGDPDQTSLVVWTAVTEPIEGEPVTLEMAGDAAFSTIVHSEALSPAGPAADSPATGRAVPYKALVTGLQAGTAYHYRFRHAGEVSPAGTTRTLPEGPVERFNIAAFSCSNYPAGFFNAYRAAADRDDVDLVVHLGDYIYEYAMGGYGTDRAERLSRLPDPMHEIVTVEDYARRHALYCLDPDLQALKAKAPWIAVWDDHETANDAHRTGAENHDFGEGNWTDRRDAALEAYYAWLPARRPEPAEARYGAVRIGDLATLLLVETRLLARTESLDWSSFPVAPGADPDDPAIARAVERWLAETVGDERRELLGAAQLSFVGDMLARSRAAGQPWRVFVNQVLMGRKTMPDYTTQTPLWLRLALRFKGGQVWETAQRSRFGVPMTLDDWDGFPAERERLYEAAKRADADFLVLTGDSHNFWCNDLHDASGERRGTEFGVTSVTSPSEFEYVNAPGVDFGQMTVDANPEVLRHEVYKKGYVHLTLTREAAEAEFVAVSTIESREFTTSTDSRWRVAASTGGPANPVERLA</sequence>
<organism evidence="4 5">
    <name type="scientific">Marinicauda algicola</name>
    <dbReference type="NCBI Taxonomy" id="2029849"/>
    <lineage>
        <taxon>Bacteria</taxon>
        <taxon>Pseudomonadati</taxon>
        <taxon>Pseudomonadota</taxon>
        <taxon>Alphaproteobacteria</taxon>
        <taxon>Maricaulales</taxon>
        <taxon>Maricaulaceae</taxon>
        <taxon>Marinicauda</taxon>
    </lineage>
</organism>
<dbReference type="InterPro" id="IPR029052">
    <property type="entry name" value="Metallo-depent_PP-like"/>
</dbReference>
<gene>
    <name evidence="4" type="ORF">E5163_05135</name>
</gene>